<accession>A0ABM4CFG3</accession>
<dbReference type="GeneID" id="136084355"/>
<reference evidence="8" key="1">
    <citation type="submission" date="2025-08" db="UniProtKB">
        <authorList>
            <consortium name="RefSeq"/>
        </authorList>
    </citation>
    <scope>IDENTIFICATION</scope>
</reference>
<evidence type="ECO:0000256" key="4">
    <source>
        <dbReference type="ARBA" id="ARBA00023069"/>
    </source>
</evidence>
<gene>
    <name evidence="8" type="primary">LOC136084355</name>
</gene>
<evidence type="ECO:0000256" key="1">
    <source>
        <dbReference type="ARBA" id="ARBA00004138"/>
    </source>
</evidence>
<evidence type="ECO:0000259" key="6">
    <source>
        <dbReference type="Pfam" id="PF23385"/>
    </source>
</evidence>
<protein>
    <submittedName>
        <fullName evidence="8">Intraflagellar transport protein 140 homolog</fullName>
    </submittedName>
</protein>
<sequence length="225" mass="25299">MGCQSGANSCQLCIFGYNTKQSYHELLFQWKYSCCSIITCSSADQVLSLHVEDLKTDMHIKGVHCNKNHAAIWNGKKVAIYEIPENKSFIRSAGSFTCDAHKVAVYEQNVYLVDSHSISIRTFQGTVKQELTFLEKEGDPFDLDICGSHMVVATNRGVLKIYDLSRREARQVSVTKHLEDCISKLGKIHLIKINCNGTKVAVLSQNSNYITAPVLYVWEVESDKI</sequence>
<dbReference type="PANTHER" id="PTHR15722">
    <property type="entry name" value="IFT140/172-RELATED"/>
    <property type="match status" value="1"/>
</dbReference>
<dbReference type="Pfam" id="PF23385">
    <property type="entry name" value="Beta-prop_IFT140_2nd"/>
    <property type="match status" value="1"/>
</dbReference>
<feature type="domain" description="IFT140 second beta-propeller" evidence="6">
    <location>
        <begin position="52"/>
        <end position="225"/>
    </location>
</feature>
<keyword evidence="3" id="KW-0677">Repeat</keyword>
<dbReference type="RefSeq" id="XP_065660455.1">
    <property type="nucleotide sequence ID" value="XM_065804383.1"/>
</dbReference>
<keyword evidence="5" id="KW-0966">Cell projection</keyword>
<comment type="subcellular location">
    <subcellularLocation>
        <location evidence="1">Cell projection</location>
        <location evidence="1">Cilium</location>
    </subcellularLocation>
</comment>
<dbReference type="Proteomes" id="UP001652625">
    <property type="component" value="Chromosome 08"/>
</dbReference>
<dbReference type="PANTHER" id="PTHR15722:SF7">
    <property type="entry name" value="INTRAFLAGELLAR TRANSPORT PROTEIN 140 HOMOLOG"/>
    <property type="match status" value="1"/>
</dbReference>
<name>A0ABM4CFG3_HYDVU</name>
<evidence type="ECO:0000313" key="8">
    <source>
        <dbReference type="RefSeq" id="XP_065660455.1"/>
    </source>
</evidence>
<organism evidence="7 8">
    <name type="scientific">Hydra vulgaris</name>
    <name type="common">Hydra</name>
    <name type="synonym">Hydra attenuata</name>
    <dbReference type="NCBI Taxonomy" id="6087"/>
    <lineage>
        <taxon>Eukaryota</taxon>
        <taxon>Metazoa</taxon>
        <taxon>Cnidaria</taxon>
        <taxon>Hydrozoa</taxon>
        <taxon>Hydroidolina</taxon>
        <taxon>Anthoathecata</taxon>
        <taxon>Aplanulata</taxon>
        <taxon>Hydridae</taxon>
        <taxon>Hydra</taxon>
    </lineage>
</organism>
<dbReference type="InterPro" id="IPR056155">
    <property type="entry name" value="Beta-prop_IFT140_2nd"/>
</dbReference>
<keyword evidence="7" id="KW-1185">Reference proteome</keyword>
<evidence type="ECO:0000256" key="3">
    <source>
        <dbReference type="ARBA" id="ARBA00022737"/>
    </source>
</evidence>
<keyword evidence="4" id="KW-0969">Cilium</keyword>
<evidence type="ECO:0000256" key="2">
    <source>
        <dbReference type="ARBA" id="ARBA00022574"/>
    </source>
</evidence>
<proteinExistence type="predicted"/>
<dbReference type="SUPFAM" id="SSF101908">
    <property type="entry name" value="Putative isomerase YbhE"/>
    <property type="match status" value="1"/>
</dbReference>
<evidence type="ECO:0000256" key="5">
    <source>
        <dbReference type="ARBA" id="ARBA00023273"/>
    </source>
</evidence>
<keyword evidence="2" id="KW-0853">WD repeat</keyword>
<evidence type="ECO:0000313" key="7">
    <source>
        <dbReference type="Proteomes" id="UP001652625"/>
    </source>
</evidence>